<dbReference type="InterPro" id="IPR050492">
    <property type="entry name" value="Bact_metal-bind_prot9"/>
</dbReference>
<dbReference type="EMBL" id="LXEX01000004">
    <property type="protein sequence ID" value="OAT61036.1"/>
    <property type="molecule type" value="Genomic_DNA"/>
</dbReference>
<dbReference type="NCBIfam" id="NF007091">
    <property type="entry name" value="PRK09545.1"/>
    <property type="match status" value="1"/>
</dbReference>
<keyword evidence="16" id="KW-1185">Reference proteome</keyword>
<evidence type="ECO:0000256" key="12">
    <source>
        <dbReference type="ARBA" id="ARBA00045516"/>
    </source>
</evidence>
<comment type="caution">
    <text evidence="15">The sequence shown here is derived from an EMBL/GenBank/DDBJ whole genome shotgun (WGS) entry which is preliminary data.</text>
</comment>
<dbReference type="FunFam" id="3.40.50.1980:FF:000006">
    <property type="entry name" value="Zinc ABC transporter substrate-binding protein ZnuA"/>
    <property type="match status" value="1"/>
</dbReference>
<dbReference type="SUPFAM" id="SSF53807">
    <property type="entry name" value="Helical backbone' metal receptor"/>
    <property type="match status" value="1"/>
</dbReference>
<keyword evidence="6" id="KW-0732">Signal</keyword>
<evidence type="ECO:0000256" key="2">
    <source>
        <dbReference type="ARBA" id="ARBA00011028"/>
    </source>
</evidence>
<evidence type="ECO:0000256" key="10">
    <source>
        <dbReference type="ARBA" id="ARBA00023065"/>
    </source>
</evidence>
<evidence type="ECO:0000256" key="14">
    <source>
        <dbReference type="SAM" id="Phobius"/>
    </source>
</evidence>
<dbReference type="GO" id="GO:0046872">
    <property type="term" value="F:metal ion binding"/>
    <property type="evidence" value="ECO:0007669"/>
    <property type="project" value="UniProtKB-KW"/>
</dbReference>
<dbReference type="Pfam" id="PF01297">
    <property type="entry name" value="ZnuA"/>
    <property type="match status" value="1"/>
</dbReference>
<comment type="similarity">
    <text evidence="2">Belongs to the bacterial solute-binding protein 9 family.</text>
</comment>
<name>A0AA91EHS0_9GAMM</name>
<evidence type="ECO:0000256" key="6">
    <source>
        <dbReference type="ARBA" id="ARBA00022729"/>
    </source>
</evidence>
<dbReference type="GO" id="GO:0006829">
    <property type="term" value="P:zinc ion transport"/>
    <property type="evidence" value="ECO:0007669"/>
    <property type="project" value="UniProtKB-KW"/>
</dbReference>
<keyword evidence="9" id="KW-0864">Zinc transport</keyword>
<gene>
    <name evidence="15" type="ORF">M993_00228</name>
</gene>
<dbReference type="Gene3D" id="3.40.50.1980">
    <property type="entry name" value="Nitrogenase molybdenum iron protein domain"/>
    <property type="match status" value="2"/>
</dbReference>
<evidence type="ECO:0000256" key="4">
    <source>
        <dbReference type="ARBA" id="ARBA00022448"/>
    </source>
</evidence>
<proteinExistence type="inferred from homology"/>
<dbReference type="CDD" id="cd01019">
    <property type="entry name" value="ZnuA"/>
    <property type="match status" value="1"/>
</dbReference>
<evidence type="ECO:0000256" key="11">
    <source>
        <dbReference type="ARBA" id="ARBA00023157"/>
    </source>
</evidence>
<keyword evidence="10" id="KW-0406">Ion transport</keyword>
<evidence type="ECO:0000256" key="1">
    <source>
        <dbReference type="ARBA" id="ARBA00004418"/>
    </source>
</evidence>
<evidence type="ECO:0000313" key="16">
    <source>
        <dbReference type="Proteomes" id="UP000078431"/>
    </source>
</evidence>
<dbReference type="GO" id="GO:0042597">
    <property type="term" value="C:periplasmic space"/>
    <property type="evidence" value="ECO:0007669"/>
    <property type="project" value="UniProtKB-SubCell"/>
</dbReference>
<dbReference type="AlphaFoldDB" id="A0AA91EHS0"/>
<keyword evidence="14" id="KW-0472">Membrane</keyword>
<dbReference type="InterPro" id="IPR035520">
    <property type="entry name" value="ZnuA"/>
</dbReference>
<comment type="subcellular location">
    <subcellularLocation>
        <location evidence="1">Periplasm</location>
    </subcellularLocation>
</comment>
<dbReference type="InterPro" id="IPR006127">
    <property type="entry name" value="ZnuA-like"/>
</dbReference>
<evidence type="ECO:0000256" key="13">
    <source>
        <dbReference type="SAM" id="MobiDB-lite"/>
    </source>
</evidence>
<reference evidence="15 16" key="1">
    <citation type="submission" date="2016-04" db="EMBL/GenBank/DDBJ databases">
        <title>ATOL: Assembling a taxonomically balanced genome-scale reconstruction of the evolutionary history of the Enterobacteriaceae.</title>
        <authorList>
            <person name="Plunkett G.III."/>
            <person name="Neeno-Eckwall E.C."/>
            <person name="Glasner J.D."/>
            <person name="Perna N.T."/>
        </authorList>
    </citation>
    <scope>NUCLEOTIDE SEQUENCE [LARGE SCALE GENOMIC DNA]</scope>
    <source>
        <strain evidence="15 16">ATCC 12841</strain>
    </source>
</reference>
<keyword evidence="8" id="KW-0862">Zinc</keyword>
<keyword evidence="5" id="KW-0479">Metal-binding</keyword>
<evidence type="ECO:0000256" key="8">
    <source>
        <dbReference type="ARBA" id="ARBA00022833"/>
    </source>
</evidence>
<evidence type="ECO:0000256" key="5">
    <source>
        <dbReference type="ARBA" id="ARBA00022723"/>
    </source>
</evidence>
<evidence type="ECO:0000256" key="7">
    <source>
        <dbReference type="ARBA" id="ARBA00022764"/>
    </source>
</evidence>
<sequence length="361" mass="40074">MFLHIAEWMKCYNITITQIEEENFDMIHKKAWFKRTIIAAALVTSAGISCAQAAVLTSIRPLGFIASAIADGVTTTEVLLPDGASPHDYALKPSDIKRLREADLVVWVGPEMEAFLTKPVQQLENNKNLMLTGLPAIHSLLMAGDDDDDHDHKAHASESNVEKSEKSDTHNVTNGAETGSEEHHDHDHGQYNLHIWLSPAIAKQIAIAIHDKLLLQSPQNKDKLDVNLRKFEEQLEQTEKNVGMMLRPVQGKGYFVFHDAYGYFEKTFGLTPLGHFTVNPEIQPGAQRLHQIRTQLVEQKAVCVFAEPQFRPAVISAVAQGTKVRQGTLDPLGSAIALGADSYMRFLTQLSQQYSSCLNGD</sequence>
<protein>
    <recommendedName>
        <fullName evidence="3">High-affinity zinc uptake system protein ZnuA</fullName>
    </recommendedName>
</protein>
<keyword evidence="14" id="KW-0812">Transmembrane</keyword>
<keyword evidence="14" id="KW-1133">Transmembrane helix</keyword>
<dbReference type="PANTHER" id="PTHR42953:SF3">
    <property type="entry name" value="HIGH-AFFINITY ZINC UPTAKE SYSTEM PROTEIN ZNUA"/>
    <property type="match status" value="1"/>
</dbReference>
<dbReference type="Proteomes" id="UP000078431">
    <property type="component" value="Unassembled WGS sequence"/>
</dbReference>
<keyword evidence="4" id="KW-0813">Transport</keyword>
<keyword evidence="7" id="KW-0574">Periplasm</keyword>
<feature type="region of interest" description="Disordered" evidence="13">
    <location>
        <begin position="145"/>
        <end position="187"/>
    </location>
</feature>
<comment type="function">
    <text evidence="12">Part of the ATP-binding cassette (ABC) transport system ZnuABC involved in zinc import. Binds zinc with high affinity and specificity and delivers it to the membrane permease for translocation into the cytoplasm.</text>
</comment>
<keyword evidence="11" id="KW-1015">Disulfide bond</keyword>
<accession>A0AA91EHS0</accession>
<evidence type="ECO:0000256" key="3">
    <source>
        <dbReference type="ARBA" id="ARBA00015915"/>
    </source>
</evidence>
<organism evidence="15 16">
    <name type="scientific">Obesumbacterium proteus ATCC 12841</name>
    <dbReference type="NCBI Taxonomy" id="1354268"/>
    <lineage>
        <taxon>Bacteria</taxon>
        <taxon>Pseudomonadati</taxon>
        <taxon>Pseudomonadota</taxon>
        <taxon>Gammaproteobacteria</taxon>
        <taxon>Enterobacterales</taxon>
        <taxon>Hafniaceae</taxon>
        <taxon>Obesumbacterium</taxon>
    </lineage>
</organism>
<evidence type="ECO:0000256" key="9">
    <source>
        <dbReference type="ARBA" id="ARBA00022906"/>
    </source>
</evidence>
<feature type="transmembrane region" description="Helical" evidence="14">
    <location>
        <begin position="36"/>
        <end position="56"/>
    </location>
</feature>
<dbReference type="PANTHER" id="PTHR42953">
    <property type="entry name" value="HIGH-AFFINITY ZINC UPTAKE SYSTEM PROTEIN ZNUA-RELATED"/>
    <property type="match status" value="1"/>
</dbReference>
<evidence type="ECO:0000313" key="15">
    <source>
        <dbReference type="EMBL" id="OAT61036.1"/>
    </source>
</evidence>
<feature type="compositionally biased region" description="Basic and acidic residues" evidence="13">
    <location>
        <begin position="150"/>
        <end position="169"/>
    </location>
</feature>